<feature type="domain" description="RNA polymerase sigma-70 region 2" evidence="7">
    <location>
        <begin position="27"/>
        <end position="97"/>
    </location>
</feature>
<dbReference type="OrthoDB" id="3190733at2"/>
<dbReference type="InterPro" id="IPR007627">
    <property type="entry name" value="RNA_pol_sigma70_r2"/>
</dbReference>
<gene>
    <name evidence="6" type="primary">sigI</name>
    <name evidence="8" type="ORF">BHF71_04995</name>
</gene>
<evidence type="ECO:0000313" key="9">
    <source>
        <dbReference type="Proteomes" id="UP000243739"/>
    </source>
</evidence>
<comment type="subcellular location">
    <subcellularLocation>
        <location evidence="6">Cytoplasm</location>
    </subcellularLocation>
</comment>
<proteinExistence type="inferred from homology"/>
<name>A0A1D2YRY0_9BACI</name>
<feature type="short sequence motif" description="Polymerase core binding" evidence="6">
    <location>
        <begin position="52"/>
        <end position="65"/>
    </location>
</feature>
<dbReference type="Pfam" id="PF04542">
    <property type="entry name" value="Sigma70_r2"/>
    <property type="match status" value="1"/>
</dbReference>
<evidence type="ECO:0000259" key="7">
    <source>
        <dbReference type="Pfam" id="PF04542"/>
    </source>
</evidence>
<evidence type="ECO:0000256" key="3">
    <source>
        <dbReference type="ARBA" id="ARBA00023082"/>
    </source>
</evidence>
<comment type="activity regulation">
    <text evidence="6">Negatively regulated by the anti-sigma-I factor RsgI.</text>
</comment>
<keyword evidence="3 6" id="KW-0731">Sigma factor</keyword>
<comment type="caution">
    <text evidence="8">The sequence shown here is derived from an EMBL/GenBank/DDBJ whole genome shotgun (WGS) entry which is preliminary data.</text>
</comment>
<keyword evidence="9" id="KW-1185">Reference proteome</keyword>
<comment type="similarity">
    <text evidence="6">Belongs to the sigma-70 factor family. SigI subfamily.</text>
</comment>
<keyword evidence="5 6" id="KW-0804">Transcription</keyword>
<comment type="function">
    <text evidence="6">Sigma factors are initiation factors that promote the attachment of RNA polymerase to specific initiation sites and are then released.</text>
</comment>
<keyword evidence="2 6" id="KW-0805">Transcription regulation</keyword>
<dbReference type="GO" id="GO:0006352">
    <property type="term" value="P:DNA-templated transcription initiation"/>
    <property type="evidence" value="ECO:0007669"/>
    <property type="project" value="UniProtKB-UniRule"/>
</dbReference>
<feature type="DNA-binding region" description="H-T-H motif" evidence="6">
    <location>
        <begin position="194"/>
        <end position="213"/>
    </location>
</feature>
<dbReference type="NCBIfam" id="NF006175">
    <property type="entry name" value="PRK08311.2-3"/>
    <property type="match status" value="1"/>
</dbReference>
<dbReference type="AlphaFoldDB" id="A0A1D2YRY0"/>
<dbReference type="GO" id="GO:0016987">
    <property type="term" value="F:sigma factor activity"/>
    <property type="evidence" value="ECO:0007669"/>
    <property type="project" value="UniProtKB-UniRule"/>
</dbReference>
<keyword evidence="4 6" id="KW-0238">DNA-binding</keyword>
<dbReference type="HAMAP" id="MF_02064">
    <property type="entry name" value="Sigma70_SigI"/>
    <property type="match status" value="1"/>
</dbReference>
<dbReference type="NCBIfam" id="TIGR02895">
    <property type="entry name" value="spore_sigI"/>
    <property type="match status" value="1"/>
</dbReference>
<evidence type="ECO:0000256" key="1">
    <source>
        <dbReference type="ARBA" id="ARBA00022490"/>
    </source>
</evidence>
<dbReference type="GO" id="GO:0005737">
    <property type="term" value="C:cytoplasm"/>
    <property type="evidence" value="ECO:0007669"/>
    <property type="project" value="UniProtKB-SubCell"/>
</dbReference>
<keyword evidence="6" id="KW-0346">Stress response</keyword>
<dbReference type="EMBL" id="MIJF01000100">
    <property type="protein sequence ID" value="OEF95561.1"/>
    <property type="molecule type" value="Genomic_DNA"/>
</dbReference>
<accession>A0A1D2YRY0</accession>
<evidence type="ECO:0000313" key="8">
    <source>
        <dbReference type="EMBL" id="OEF95561.1"/>
    </source>
</evidence>
<evidence type="ECO:0000256" key="5">
    <source>
        <dbReference type="ARBA" id="ARBA00023163"/>
    </source>
</evidence>
<dbReference type="PIRSF" id="PIRSF038953">
    <property type="entry name" value="SigI"/>
    <property type="match status" value="1"/>
</dbReference>
<evidence type="ECO:0000256" key="6">
    <source>
        <dbReference type="HAMAP-Rule" id="MF_02064"/>
    </source>
</evidence>
<dbReference type="Proteomes" id="UP000243739">
    <property type="component" value="Unassembled WGS sequence"/>
</dbReference>
<dbReference type="Gene3D" id="1.10.1740.10">
    <property type="match status" value="1"/>
</dbReference>
<dbReference type="InterPro" id="IPR013325">
    <property type="entry name" value="RNA_pol_sigma_r2"/>
</dbReference>
<comment type="subunit">
    <text evidence="6">Interacts with RsgI.</text>
</comment>
<dbReference type="SUPFAM" id="SSF88946">
    <property type="entry name" value="Sigma2 domain of RNA polymerase sigma factors"/>
    <property type="match status" value="1"/>
</dbReference>
<dbReference type="STRING" id="337097.BHF71_04995"/>
<protein>
    <recommendedName>
        <fullName evidence="6">RNA polymerase sigma factor SigI</fullName>
    </recommendedName>
</protein>
<dbReference type="InterPro" id="IPR014244">
    <property type="entry name" value="RNA_pol_sigma-I"/>
</dbReference>
<dbReference type="GO" id="GO:0003677">
    <property type="term" value="F:DNA binding"/>
    <property type="evidence" value="ECO:0007669"/>
    <property type="project" value="UniProtKB-UniRule"/>
</dbReference>
<reference evidence="8 9" key="1">
    <citation type="submission" date="2016-09" db="EMBL/GenBank/DDBJ databases">
        <title>Draft genome sequence for the type strain of Vulcanibacillus modesticaldus BR, a strictly anaerobic, moderately thermophilic, and nitrate-reducing bacterium from deep sea-hydrothermal vents of the Mid-Atlantic Ridge.</title>
        <authorList>
            <person name="Abin C.A."/>
            <person name="Hollibaugh J.T."/>
        </authorList>
    </citation>
    <scope>NUCLEOTIDE SEQUENCE [LARGE SCALE GENOMIC DNA]</scope>
    <source>
        <strain evidence="8 9">BR</strain>
    </source>
</reference>
<dbReference type="NCBIfam" id="TIGR02937">
    <property type="entry name" value="sigma70-ECF"/>
    <property type="match status" value="1"/>
</dbReference>
<evidence type="ECO:0000256" key="4">
    <source>
        <dbReference type="ARBA" id="ARBA00023125"/>
    </source>
</evidence>
<organism evidence="8 9">
    <name type="scientific">Vulcanibacillus modesticaldus</name>
    <dbReference type="NCBI Taxonomy" id="337097"/>
    <lineage>
        <taxon>Bacteria</taxon>
        <taxon>Bacillati</taxon>
        <taxon>Bacillota</taxon>
        <taxon>Bacilli</taxon>
        <taxon>Bacillales</taxon>
        <taxon>Bacillaceae</taxon>
        <taxon>Vulcanibacillus</taxon>
    </lineage>
</organism>
<evidence type="ECO:0000256" key="2">
    <source>
        <dbReference type="ARBA" id="ARBA00023015"/>
    </source>
</evidence>
<sequence length="243" mass="28493">MGLIILINVEELIYSIQNGSERDREKLIEMYKPQILYWTSNLCKRKLDWTNDELSIALMAFNDAIDSFEVKKGANFSTYAKIVIKHRLIDYFKKEQKHRHLSLTIVDEEETEFTPAEIKLATENYYKELERIERVEELQLYQKKLSEFGISFIELTKHSPKHKDTRKRLTYAAQCLVSDINLVKKFQRTKQLPIKELILMTGLSRKVLETGRKYVVAVSLILLNKEFKHLRSFIEIGGDGCEG</sequence>
<keyword evidence="1 6" id="KW-0963">Cytoplasm</keyword>
<dbReference type="InterPro" id="IPR014284">
    <property type="entry name" value="RNA_pol_sigma-70_dom"/>
</dbReference>